<keyword evidence="8" id="KW-0547">Nucleotide-binding</keyword>
<evidence type="ECO:0000256" key="15">
    <source>
        <dbReference type="SAM" id="Phobius"/>
    </source>
</evidence>
<keyword evidence="2" id="KW-0723">Serine/threonine-protein kinase</keyword>
<keyword evidence="4" id="KW-0808">Transferase</keyword>
<dbReference type="Gene3D" id="3.30.430.20">
    <property type="entry name" value="Gnk2 domain, C-X8-C-X2-C motif"/>
    <property type="match status" value="7"/>
</dbReference>
<dbReference type="PROSITE" id="PS51473">
    <property type="entry name" value="GNK2"/>
    <property type="match status" value="7"/>
</dbReference>
<evidence type="ECO:0000256" key="2">
    <source>
        <dbReference type="ARBA" id="ARBA00022527"/>
    </source>
</evidence>
<keyword evidence="13 19" id="KW-0675">Receptor</keyword>
<dbReference type="Gene3D" id="1.10.510.10">
    <property type="entry name" value="Transferase(Phosphotransferase) domain 1"/>
    <property type="match status" value="3"/>
</dbReference>
<evidence type="ECO:0000256" key="4">
    <source>
        <dbReference type="ARBA" id="ARBA00022679"/>
    </source>
</evidence>
<dbReference type="InterPro" id="IPR011009">
    <property type="entry name" value="Kinase-like_dom_sf"/>
</dbReference>
<feature type="domain" description="Gnk2-homologous" evidence="18">
    <location>
        <begin position="754"/>
        <end position="860"/>
    </location>
</feature>
<dbReference type="InterPro" id="IPR001245">
    <property type="entry name" value="Ser-Thr/Tyr_kinase_cat_dom"/>
</dbReference>
<evidence type="ECO:0000256" key="10">
    <source>
        <dbReference type="ARBA" id="ARBA00022840"/>
    </source>
</evidence>
<dbReference type="Pfam" id="PF01657">
    <property type="entry name" value="Stress-antifung"/>
    <property type="match status" value="7"/>
</dbReference>
<dbReference type="GO" id="GO:0016020">
    <property type="term" value="C:membrane"/>
    <property type="evidence" value="ECO:0007669"/>
    <property type="project" value="UniProtKB-SubCell"/>
</dbReference>
<evidence type="ECO:0000256" key="6">
    <source>
        <dbReference type="ARBA" id="ARBA00022729"/>
    </source>
</evidence>
<proteinExistence type="predicted"/>
<dbReference type="PROSITE" id="PS50011">
    <property type="entry name" value="PROTEIN_KINASE_DOM"/>
    <property type="match status" value="3"/>
</dbReference>
<evidence type="ECO:0000256" key="14">
    <source>
        <dbReference type="ARBA" id="ARBA00023180"/>
    </source>
</evidence>
<evidence type="ECO:0000256" key="5">
    <source>
        <dbReference type="ARBA" id="ARBA00022692"/>
    </source>
</evidence>
<evidence type="ECO:0000256" key="11">
    <source>
        <dbReference type="ARBA" id="ARBA00022989"/>
    </source>
</evidence>
<feature type="domain" description="Protein kinase" evidence="17">
    <location>
        <begin position="966"/>
        <end position="1232"/>
    </location>
</feature>
<keyword evidence="11 15" id="KW-1133">Transmembrane helix</keyword>
<dbReference type="Proteomes" id="UP000092600">
    <property type="component" value="Unassembled WGS sequence"/>
</dbReference>
<dbReference type="FunFam" id="3.30.200.20:FF:000142">
    <property type="entry name" value="Cysteine-rich receptor-like protein kinase 10"/>
    <property type="match status" value="1"/>
</dbReference>
<dbReference type="GO" id="GO:0006979">
    <property type="term" value="P:response to oxidative stress"/>
    <property type="evidence" value="ECO:0007669"/>
    <property type="project" value="UniProtKB-ARBA"/>
</dbReference>
<dbReference type="GO" id="GO:0005524">
    <property type="term" value="F:ATP binding"/>
    <property type="evidence" value="ECO:0007669"/>
    <property type="project" value="UniProtKB-KW"/>
</dbReference>
<feature type="signal peptide" evidence="16">
    <location>
        <begin position="1"/>
        <end position="26"/>
    </location>
</feature>
<dbReference type="Gene3D" id="3.30.200.20">
    <property type="entry name" value="Phosphorylase Kinase, domain 1"/>
    <property type="match status" value="4"/>
</dbReference>
<evidence type="ECO:0000259" key="18">
    <source>
        <dbReference type="PROSITE" id="PS51473"/>
    </source>
</evidence>
<dbReference type="InterPro" id="IPR052059">
    <property type="entry name" value="CR_Ser/Thr_kinase"/>
</dbReference>
<gene>
    <name evidence="19" type="ORF">ACMD2_12457</name>
</gene>
<dbReference type="FunFam" id="1.10.510.10:FF:000129">
    <property type="entry name" value="cysteine-rich receptor-like protein kinase 10"/>
    <property type="match status" value="3"/>
</dbReference>
<evidence type="ECO:0000256" key="7">
    <source>
        <dbReference type="ARBA" id="ARBA00022737"/>
    </source>
</evidence>
<accession>A0A199UFX1</accession>
<feature type="transmembrane region" description="Helical" evidence="15">
    <location>
        <begin position="292"/>
        <end position="313"/>
    </location>
</feature>
<feature type="domain" description="Protein kinase" evidence="17">
    <location>
        <begin position="349"/>
        <end position="599"/>
    </location>
</feature>
<evidence type="ECO:0000313" key="20">
    <source>
        <dbReference type="Proteomes" id="UP000092600"/>
    </source>
</evidence>
<dbReference type="SUPFAM" id="SSF56112">
    <property type="entry name" value="Protein kinase-like (PK-like)"/>
    <property type="match status" value="3"/>
</dbReference>
<dbReference type="STRING" id="4615.A0A199UFX1"/>
<keyword evidence="6 16" id="KW-0732">Signal</keyword>
<evidence type="ECO:0000256" key="1">
    <source>
        <dbReference type="ARBA" id="ARBA00004167"/>
    </source>
</evidence>
<evidence type="ECO:0000256" key="8">
    <source>
        <dbReference type="ARBA" id="ARBA00022741"/>
    </source>
</evidence>
<evidence type="ECO:0000256" key="16">
    <source>
        <dbReference type="SAM" id="SignalP"/>
    </source>
</evidence>
<feature type="domain" description="Gnk2-homologous" evidence="18">
    <location>
        <begin position="1310"/>
        <end position="1413"/>
    </location>
</feature>
<evidence type="ECO:0000259" key="17">
    <source>
        <dbReference type="PROSITE" id="PS50011"/>
    </source>
</evidence>
<dbReference type="SMART" id="SM00220">
    <property type="entry name" value="S_TKc"/>
    <property type="match status" value="3"/>
</dbReference>
<evidence type="ECO:0000256" key="9">
    <source>
        <dbReference type="ARBA" id="ARBA00022777"/>
    </source>
</evidence>
<feature type="chain" id="PRO_5008285226" evidence="16">
    <location>
        <begin position="27"/>
        <end position="2322"/>
    </location>
</feature>
<dbReference type="FunFam" id="3.30.430.20:FF:000003">
    <property type="entry name" value="Cysteine-rich RLK (RECEPTOR-like protein kinase) 10"/>
    <property type="match status" value="1"/>
</dbReference>
<dbReference type="CDD" id="cd23509">
    <property type="entry name" value="Gnk2-like"/>
    <property type="match status" value="7"/>
</dbReference>
<feature type="domain" description="Gnk2-homologous" evidence="18">
    <location>
        <begin position="649"/>
        <end position="748"/>
    </location>
</feature>
<dbReference type="FunFam" id="3.30.200.20:FF:000217">
    <property type="entry name" value="probable LRR receptor-like serine/threonine-protein kinase At1g53430"/>
    <property type="match status" value="1"/>
</dbReference>
<dbReference type="InterPro" id="IPR038408">
    <property type="entry name" value="GNK2_sf"/>
</dbReference>
<keyword evidence="7" id="KW-0677">Repeat</keyword>
<dbReference type="FunFam" id="3.30.430.20:FF:000002">
    <property type="entry name" value="Cysteine-rich receptor-like protein kinase 10"/>
    <property type="match status" value="2"/>
</dbReference>
<evidence type="ECO:0000313" key="19">
    <source>
        <dbReference type="EMBL" id="OAY63639.1"/>
    </source>
</evidence>
<organism evidence="19 20">
    <name type="scientific">Ananas comosus</name>
    <name type="common">Pineapple</name>
    <name type="synonym">Ananas ananas</name>
    <dbReference type="NCBI Taxonomy" id="4615"/>
    <lineage>
        <taxon>Eukaryota</taxon>
        <taxon>Viridiplantae</taxon>
        <taxon>Streptophyta</taxon>
        <taxon>Embryophyta</taxon>
        <taxon>Tracheophyta</taxon>
        <taxon>Spermatophyta</taxon>
        <taxon>Magnoliopsida</taxon>
        <taxon>Liliopsida</taxon>
        <taxon>Poales</taxon>
        <taxon>Bromeliaceae</taxon>
        <taxon>Bromelioideae</taxon>
        <taxon>Ananas</taxon>
    </lineage>
</organism>
<comment type="subcellular location">
    <subcellularLocation>
        <location evidence="1">Membrane</location>
        <topology evidence="1">Single-pass membrane protein</topology>
    </subcellularLocation>
</comment>
<dbReference type="CDD" id="cd14066">
    <property type="entry name" value="STKc_IRAK"/>
    <property type="match status" value="2"/>
</dbReference>
<evidence type="ECO:0000256" key="13">
    <source>
        <dbReference type="ARBA" id="ARBA00023170"/>
    </source>
</evidence>
<feature type="domain" description="Gnk2-homologous" evidence="18">
    <location>
        <begin position="28"/>
        <end position="131"/>
    </location>
</feature>
<evidence type="ECO:0000256" key="3">
    <source>
        <dbReference type="ARBA" id="ARBA00022553"/>
    </source>
</evidence>
<keyword evidence="9 19" id="KW-0418">Kinase</keyword>
<feature type="domain" description="Gnk2-homologous" evidence="18">
    <location>
        <begin position="1418"/>
        <end position="1526"/>
    </location>
</feature>
<dbReference type="PROSITE" id="PS00108">
    <property type="entry name" value="PROTEIN_KINASE_ST"/>
    <property type="match status" value="3"/>
</dbReference>
<feature type="transmembrane region" description="Helical" evidence="15">
    <location>
        <begin position="1287"/>
        <end position="1304"/>
    </location>
</feature>
<feature type="domain" description="Gnk2-homologous" evidence="18">
    <location>
        <begin position="1705"/>
        <end position="1811"/>
    </location>
</feature>
<protein>
    <submittedName>
        <fullName evidence="19">Cysteine-rich receptor-like protein kinase 10</fullName>
    </submittedName>
</protein>
<comment type="caution">
    <text evidence="19">The sequence shown here is derived from an EMBL/GenBank/DDBJ whole genome shotgun (WGS) entry which is preliminary data.</text>
</comment>
<reference evidence="19 20" key="1">
    <citation type="journal article" date="2016" name="DNA Res.">
        <title>The draft genome of MD-2 pineapple using hybrid error correction of long reads.</title>
        <authorList>
            <person name="Redwan R.M."/>
            <person name="Saidin A."/>
            <person name="Kumar S.V."/>
        </authorList>
    </citation>
    <scope>NUCLEOTIDE SEQUENCE [LARGE SCALE GENOMIC DNA]</scope>
    <source>
        <strain evidence="20">cv. MD2</strain>
        <tissue evidence="19">Leaf</tissue>
    </source>
</reference>
<feature type="domain" description="Gnk2-homologous" evidence="18">
    <location>
        <begin position="1595"/>
        <end position="1698"/>
    </location>
</feature>
<dbReference type="InterPro" id="IPR000719">
    <property type="entry name" value="Prot_kinase_dom"/>
</dbReference>
<keyword evidence="14" id="KW-0325">Glycoprotein</keyword>
<keyword evidence="3" id="KW-0597">Phosphoprotein</keyword>
<feature type="transmembrane region" description="Helical" evidence="15">
    <location>
        <begin position="893"/>
        <end position="915"/>
    </location>
</feature>
<keyword evidence="12 15" id="KW-0472">Membrane</keyword>
<evidence type="ECO:0000256" key="12">
    <source>
        <dbReference type="ARBA" id="ARBA00023136"/>
    </source>
</evidence>
<name>A0A199UFX1_ANACO</name>
<feature type="transmembrane region" description="Helical" evidence="15">
    <location>
        <begin position="256"/>
        <end position="280"/>
    </location>
</feature>
<keyword evidence="5 15" id="KW-0812">Transmembrane</keyword>
<feature type="domain" description="Protein kinase" evidence="17">
    <location>
        <begin position="1948"/>
        <end position="2218"/>
    </location>
</feature>
<keyword evidence="10" id="KW-0067">ATP-binding</keyword>
<dbReference type="PANTHER" id="PTHR47973">
    <property type="entry name" value="CYSTEINE-RICH RECEPTOR-LIKE PROTEIN KINASE 3"/>
    <property type="match status" value="1"/>
</dbReference>
<dbReference type="Pfam" id="PF07714">
    <property type="entry name" value="PK_Tyr_Ser-Thr"/>
    <property type="match status" value="3"/>
</dbReference>
<feature type="transmembrane region" description="Helical" evidence="15">
    <location>
        <begin position="1873"/>
        <end position="1898"/>
    </location>
</feature>
<dbReference type="InterPro" id="IPR002902">
    <property type="entry name" value="GNK2"/>
</dbReference>
<dbReference type="EMBL" id="LSRQ01008331">
    <property type="protein sequence ID" value="OAY63639.1"/>
    <property type="molecule type" value="Genomic_DNA"/>
</dbReference>
<sequence length="2322" mass="254398">MKSSSQFLQLVSLLIILFSFTPRANSDEPLNKFCRADASYAANGTFQANLDLVLSSLPSAAAPSGFANTTVGRAGPDQVHGLALCRGDISPADCLTCLKNATKDIVAECPHDAGSTIWYDECMLRYDNLSIFSALDMSSFNECIPNPNNVTQPQLFDELLGQLMDTVTKTAAQSPQMFAFGEMLKGLCGEYPKLLRWEGGGEVVWKQLRHPIGFYNSSAVHTVAVQNVTAPPLPPPLTPAGNAASSSGNGKHTTKLVRITTVPVGTGVAIVLFGLCIYLLMRKQGRDAQSKLLVTFPSQVSEAFVFLFFYHYLSLLMSIYNIGCWDAADKKIGSISFDLKTLCTATNNFSIQNKLGSGGAGMVYKGITELGFIVLIAMVEHPNLVKLIGFCYEKMEMLLVCEYLPNKSLDNYLFDPNRRAQLDWRTRYMIVRGVCRGLLYLHEDSQLTIIHRDLKASNILLDKDMNPKIADFGLAKLLGRDRTHEITRKNGGTLGYMAPEYYNKGQFSKQSDVYSYGILVLEIVTGERNSEFEGSSDALYLSTYVWKHWRNGKGLDVVDKSLGNLYEQDEALKCIQIGLLCAQHDRTKRPSMSQVSSMLDSPNEISKQPCEPGYAPVLDNSIVISSPEQEQALFDTYRDVQERQTVSDEPLGNLCRADANYTANSTFQANLDRALSSLPSAAAPSGFANTTVGQAGPDQVYGLALCRGDVSSADCLSCLKNATNDIVAECPHGAGYDSCMLRYNNISIFSVLDSSFNICMPTPAKVSTQPQLFDNLLGRLMDNLTVTAAQSPEMFAFGEVNFTESNKIYGMAQCTRDLYSVDCYRCLRTFVEDILSCCDGNQGGRVLGRNCVLRYELYQFYNASALQNAAAPSEANAAAPPKASGINRSTKTIIIVAISIVAAALLLLSVIYLCLRIIRRKRRKPERNALINLAFHKANGGDEQEIRMAKALLFDLTTLRAATSNFSEANKLGEGGFGPVYKGTLQDGQEIAVKRLSMSSVQGLAELKNEVVLVAKLQHRNLVGLIGCCLEEQEKLLVYEYLPNRSLDKFLFDSVRREQLDWDRRYQIIKGISRGLLYLHEDSRLKIIHRDLKASNILLDGFMIPKISDFGLAKLFDVDSSKGSTSRIAGTYGYMAPEYVIHGHFSAKSDVFSYGVLVLEIVTGRRNARSQEAIYAEDLLSYVLDPSILGRCRLQDVMRCIHIGLLCVQADPSDRPSMASVVLMLNSLSSALPAPSAPAFVIQHGSIAGNADEVETDASGVLQRRTTRAASANDISISEKTMEPSPFRFLLCSVLLLILLHIPTSKSEASSLFVNCSTAANFTANSTFQSNLNHLLSTLPVAASPSGFYNTTVGQNGVDQVYGLALCRGDISASDCNACLTTAAQHAVGECPRGTSNTLWYDTCMLRYSNSSFFGVVDWAQIFAWNLHNVTDPNLFDDQLYQLMRNLSTEAAYRSGRPPMFAVGQVQVINSTNIYGLAQCTRDLSQNDCYGCLSNCIKSIPNCCATRIGGRIFGETCMIRFESAPFYNLSPIGNMTAPSPAPSGQNKGDGSKGSGVTRTIIILIAIIHSSDEVLIAIISVLITTAFPYPAYSEANATLTYCSGDPPYKPTSPVLSPTQFTDFLYGVATAAPTTADRSSSSQLPAGDQTIYAVAQCRFDASPSDCSACLNSSLDSIGSSCAASAVRYDLCLLRYDVHDLSLFDENEYTAAVFNATRAAAKPAEFERDVSALLSAVVNDSAAAGSRLWTGVMTNSSAGRSVYEMAQCIPELSGADCARCLRGALGRLTADYNGSAGMQVLRLSCAVRYDTYPFFDPSLPLPRTLLNGSAANSLSAPPPIVAPSGQSLHSANSISNERLTSINYASVGNNKHATKVVLIIAVTVGAGGAIVLFAICIYLFMGKVARDAQCKFLDAFPIFLRSNVGCWDGEDKQIRSISFDLKTLCTATNNFAIQNKLGSGGAGMVYKGTLPDGQEIAVKRFSGASHQGITELGVIVLIAKLEHPNLAKLIGFCYEKMEMLLVCEYLPNKSLDNYLFDPNRRAQLDWRMRYMIIRGVCQGLLYLHEDSQLTIIHRDLKASNILLDKDMNPKIADFGLAKLLGSDRTHEITRKNAGTLGYMAPEYYNKGQFSKQSDVYSYGILVLEIVTGERNSEFEGSSDALYLSTYVWKHWRNGKGLDVVDKSLGNLYEQDEALKCIQIGLLCAQHDRAKRPSMSQVSSMLDGPNEISEQPCEPGYVPVVDNTTVISSPEQEQAPFNTYRAIQERETRLMGLTYKYVDVEEETISIFIQFEWLEFGHCLYNYAVSSLDVYTVIFCIAMLILRYYK</sequence>
<dbReference type="GO" id="GO:0004674">
    <property type="term" value="F:protein serine/threonine kinase activity"/>
    <property type="evidence" value="ECO:0007669"/>
    <property type="project" value="UniProtKB-KW"/>
</dbReference>
<dbReference type="InterPro" id="IPR008271">
    <property type="entry name" value="Ser/Thr_kinase_AS"/>
</dbReference>
<feature type="transmembrane region" description="Helical" evidence="15">
    <location>
        <begin position="2296"/>
        <end position="2321"/>
    </location>
</feature>